<sequence>MNTQKNEIIPMFSVPLGISYNSEHKILNQQLQKLFREKALNSKVDQHGFVNKNKQVYESSFDLFSWQEECVQQLQKFCWGQLYQLVGTLNQYNVETLQRLHIACESWFHITKKGGYFGIHNHPMASWSGVYCVSAGDKAPDDPDSGGLNFISPHISTTSFIDKSCSSLGGQFSRGNKLIHMQEGQLVLFPSWLLHEVKPYYGESDRITVAFNCWFKYSG</sequence>
<dbReference type="EMBL" id="CP025120">
    <property type="protein sequence ID" value="AUD79682.1"/>
    <property type="molecule type" value="Genomic_DNA"/>
</dbReference>
<dbReference type="KEGG" id="kpd:CW740_10670"/>
<evidence type="ECO:0000313" key="1">
    <source>
        <dbReference type="EMBL" id="AUD79682.1"/>
    </source>
</evidence>
<dbReference type="Pfam" id="PF13759">
    <property type="entry name" value="2OG-FeII_Oxy_5"/>
    <property type="match status" value="1"/>
</dbReference>
<evidence type="ECO:0000313" key="2">
    <source>
        <dbReference type="Proteomes" id="UP000232693"/>
    </source>
</evidence>
<dbReference type="InterPro" id="IPR012668">
    <property type="entry name" value="CHP02466"/>
</dbReference>
<proteinExistence type="predicted"/>
<dbReference type="OrthoDB" id="549777at2"/>
<dbReference type="RefSeq" id="WP_106647481.1">
    <property type="nucleotide sequence ID" value="NZ_BMGO01000001.1"/>
</dbReference>
<dbReference type="AlphaFoldDB" id="A0A2K9APY4"/>
<dbReference type="Gene3D" id="2.60.120.620">
    <property type="entry name" value="q2cbj1_9rhob like domain"/>
    <property type="match status" value="1"/>
</dbReference>
<accession>A0A2K9APY4</accession>
<protein>
    <submittedName>
        <fullName evidence="1">Uncharacterized protein</fullName>
    </submittedName>
</protein>
<organism evidence="1 2">
    <name type="scientific">Kangiella profundi</name>
    <dbReference type="NCBI Taxonomy" id="1561924"/>
    <lineage>
        <taxon>Bacteria</taxon>
        <taxon>Pseudomonadati</taxon>
        <taxon>Pseudomonadota</taxon>
        <taxon>Gammaproteobacteria</taxon>
        <taxon>Kangiellales</taxon>
        <taxon>Kangiellaceae</taxon>
        <taxon>Kangiella</taxon>
    </lineage>
</organism>
<keyword evidence="2" id="KW-1185">Reference proteome</keyword>
<reference evidence="1 2" key="1">
    <citation type="submission" date="2017-12" db="EMBL/GenBank/DDBJ databases">
        <title>Kangiella profundi FT102 completed genome.</title>
        <authorList>
            <person name="Xu J."/>
            <person name="Wang J."/>
            <person name="Lu Y."/>
        </authorList>
    </citation>
    <scope>NUCLEOTIDE SEQUENCE [LARGE SCALE GENOMIC DNA]</scope>
    <source>
        <strain evidence="1 2">FT102</strain>
    </source>
</reference>
<gene>
    <name evidence="1" type="ORF">CW740_10670</name>
</gene>
<dbReference type="Proteomes" id="UP000232693">
    <property type="component" value="Chromosome"/>
</dbReference>
<name>A0A2K9APY4_9GAMM</name>